<reference evidence="1" key="1">
    <citation type="submission" date="2023-03" db="EMBL/GenBank/DDBJ databases">
        <title>Massive genome expansion in bonnet fungi (Mycena s.s.) driven by repeated elements and novel gene families across ecological guilds.</title>
        <authorList>
            <consortium name="Lawrence Berkeley National Laboratory"/>
            <person name="Harder C.B."/>
            <person name="Miyauchi S."/>
            <person name="Viragh M."/>
            <person name="Kuo A."/>
            <person name="Thoen E."/>
            <person name="Andreopoulos B."/>
            <person name="Lu D."/>
            <person name="Skrede I."/>
            <person name="Drula E."/>
            <person name="Henrissat B."/>
            <person name="Morin E."/>
            <person name="Kohler A."/>
            <person name="Barry K."/>
            <person name="LaButti K."/>
            <person name="Morin E."/>
            <person name="Salamov A."/>
            <person name="Lipzen A."/>
            <person name="Mereny Z."/>
            <person name="Hegedus B."/>
            <person name="Baldrian P."/>
            <person name="Stursova M."/>
            <person name="Weitz H."/>
            <person name="Taylor A."/>
            <person name="Grigoriev I.V."/>
            <person name="Nagy L.G."/>
            <person name="Martin F."/>
            <person name="Kauserud H."/>
        </authorList>
    </citation>
    <scope>NUCLEOTIDE SEQUENCE</scope>
    <source>
        <strain evidence="1">CBHHK188m</strain>
    </source>
</reference>
<protein>
    <submittedName>
        <fullName evidence="1">Uncharacterized protein</fullName>
    </submittedName>
</protein>
<sequence length="128" mass="14919">MEEIIRRTIDHRVGVCIELPPGVRPPKVDNPTRFRGQDSHDFFMMFMERLLGWMRAGCFCGPDLDEYRIVLLQGFLDEDALCWFVTEVDNPRLGGYLDLDFADVMCALHRRYVKSTTAQRATREFNTV</sequence>
<proteinExistence type="predicted"/>
<organism evidence="1 2">
    <name type="scientific">Mycena maculata</name>
    <dbReference type="NCBI Taxonomy" id="230809"/>
    <lineage>
        <taxon>Eukaryota</taxon>
        <taxon>Fungi</taxon>
        <taxon>Dikarya</taxon>
        <taxon>Basidiomycota</taxon>
        <taxon>Agaricomycotina</taxon>
        <taxon>Agaricomycetes</taxon>
        <taxon>Agaricomycetidae</taxon>
        <taxon>Agaricales</taxon>
        <taxon>Marasmiineae</taxon>
        <taxon>Mycenaceae</taxon>
        <taxon>Mycena</taxon>
    </lineage>
</organism>
<gene>
    <name evidence="1" type="ORF">DFH07DRAFT_760625</name>
</gene>
<evidence type="ECO:0000313" key="1">
    <source>
        <dbReference type="EMBL" id="KAJ7721082.1"/>
    </source>
</evidence>
<dbReference type="EMBL" id="JARJLG010000272">
    <property type="protein sequence ID" value="KAJ7721082.1"/>
    <property type="molecule type" value="Genomic_DNA"/>
</dbReference>
<feature type="non-terminal residue" evidence="1">
    <location>
        <position position="128"/>
    </location>
</feature>
<evidence type="ECO:0000313" key="2">
    <source>
        <dbReference type="Proteomes" id="UP001215280"/>
    </source>
</evidence>
<dbReference type="Proteomes" id="UP001215280">
    <property type="component" value="Unassembled WGS sequence"/>
</dbReference>
<accession>A0AAD7HJ97</accession>
<comment type="caution">
    <text evidence="1">The sequence shown here is derived from an EMBL/GenBank/DDBJ whole genome shotgun (WGS) entry which is preliminary data.</text>
</comment>
<name>A0AAD7HJ97_9AGAR</name>
<keyword evidence="2" id="KW-1185">Reference proteome</keyword>
<dbReference type="AlphaFoldDB" id="A0AAD7HJ97"/>